<evidence type="ECO:0000256" key="1">
    <source>
        <dbReference type="SAM" id="MobiDB-lite"/>
    </source>
</evidence>
<accession>A0A2M6UH48</accession>
<keyword evidence="2" id="KW-1133">Transmembrane helix</keyword>
<dbReference type="RefSeq" id="WP_145984373.1">
    <property type="nucleotide sequence ID" value="NZ_LFJC01000003.1"/>
</dbReference>
<dbReference type="AlphaFoldDB" id="A0A2M6UH48"/>
<keyword evidence="2" id="KW-0472">Membrane</keyword>
<keyword evidence="4" id="KW-1185">Reference proteome</keyword>
<evidence type="ECO:0000313" key="3">
    <source>
        <dbReference type="EMBL" id="PIT03954.1"/>
    </source>
</evidence>
<proteinExistence type="predicted"/>
<feature type="transmembrane region" description="Helical" evidence="2">
    <location>
        <begin position="479"/>
        <end position="504"/>
    </location>
</feature>
<feature type="compositionally biased region" description="Basic and acidic residues" evidence="1">
    <location>
        <begin position="168"/>
        <end position="189"/>
    </location>
</feature>
<keyword evidence="2" id="KW-0812">Transmembrane</keyword>
<sequence>MAMTDFGLSPAAYALEAQDTAAGILSARVEALFEKQWGSKWPQLVLDKMKQTDNDRKRSNPESRGRILFKVVNGKAEWDFLQMLHALSDNVHAIPSLSKQTGPIRGLCSRLIQGRNQLAHKKAGFDRNNVGFAKAHIESLIALARFLLGEQDMEPVKRLLNHLLQKPLPEKTPERKEAGRPETEAETASKAELAEIRAMLQDVAKVLDERLIAQPSVADKIAAPPVSLSASPAAGPRRTRRRTPIPAPRNGLVAFPIVAEGADADQHSELGYLSCARYEPESRQDFLSRVIGFEGHGRSDAYYRIVMDAREEETNHAKANLYTHSRIDPGGFGGESFGLAAALADRSARYEWAESVRQCRIVATGVITRAMAGEVGAVDSFLEKLRLLDRELSEDAIFVCPAANVRAANAAEKALLEHLKNAKRTHIRAIDKISELDDLFSQPELRKPLTTIDRPGEDIPSGLELSSSQRVEPKKRMSLAAIVLFAAFGAAALLSTVFLAASLINRDRLTPEQAQKIADLVQAHAGRQAPTMSAQECDLLTRAARAVAGIEPRHHDVAASAALTEASACTRRLADSDARLSKLADAKRQIVSGGLALPSCTSLAVAADHLEAFDRERMGDIHKQALSSADACKPLLAESEKKLADFDRLAAGVVASREDLSACEALIAARRQLSDQDVARLQAKPGGAYDKLTACTAQIDSSDGRISAFLNASDAYAPSNVGSIEALATARAGLQSADVRRLDPTKKDRLLGTAAQASELIKGSDARISAFLAKYREWRASPTQLNAVAFDRAGQLSDFDRGRLASSEARNAQAELSTLRKGLGASRERWALVERLTAAAARQSPADYWRSLTDAVARLNQQDRDAATPEQFETLEKANSLLAAGTRKTVPSDEFATMPAPRRTPDRLDGYQRPPPISDDFATVPSNSSQNTSRQ</sequence>
<protein>
    <recommendedName>
        <fullName evidence="5">Swt1-like HEPN domain-containing protein</fullName>
    </recommendedName>
</protein>
<dbReference type="Proteomes" id="UP000228930">
    <property type="component" value="Unassembled WGS sequence"/>
</dbReference>
<name>A0A2M6UH48_9BRAD</name>
<evidence type="ECO:0000256" key="2">
    <source>
        <dbReference type="SAM" id="Phobius"/>
    </source>
</evidence>
<comment type="caution">
    <text evidence="3">The sequence shown here is derived from an EMBL/GenBank/DDBJ whole genome shotgun (WGS) entry which is preliminary data.</text>
</comment>
<evidence type="ECO:0000313" key="4">
    <source>
        <dbReference type="Proteomes" id="UP000228930"/>
    </source>
</evidence>
<organism evidence="3 4">
    <name type="scientific">Bradyrhizobium nitroreducens</name>
    <dbReference type="NCBI Taxonomy" id="709803"/>
    <lineage>
        <taxon>Bacteria</taxon>
        <taxon>Pseudomonadati</taxon>
        <taxon>Pseudomonadota</taxon>
        <taxon>Alphaproteobacteria</taxon>
        <taxon>Hyphomicrobiales</taxon>
        <taxon>Nitrobacteraceae</taxon>
        <taxon>Bradyrhizobium</taxon>
    </lineage>
</organism>
<gene>
    <name evidence="3" type="ORF">TSA1_26670</name>
</gene>
<reference evidence="3 4" key="1">
    <citation type="submission" date="2015-06" db="EMBL/GenBank/DDBJ databases">
        <title>Comparative genome analysis of nirS-carrying Bradyrhizobium sp. strains.</title>
        <authorList>
            <person name="Ishii S."/>
            <person name="Jang J."/>
            <person name="Nishizawa T."/>
            <person name="Senoo K."/>
        </authorList>
    </citation>
    <scope>NUCLEOTIDE SEQUENCE [LARGE SCALE GENOMIC DNA]</scope>
    <source>
        <strain evidence="3 4">TSA1</strain>
    </source>
</reference>
<feature type="region of interest" description="Disordered" evidence="1">
    <location>
        <begin position="167"/>
        <end position="189"/>
    </location>
</feature>
<evidence type="ECO:0008006" key="5">
    <source>
        <dbReference type="Google" id="ProtNLM"/>
    </source>
</evidence>
<feature type="compositionally biased region" description="Polar residues" evidence="1">
    <location>
        <begin position="924"/>
        <end position="935"/>
    </location>
</feature>
<feature type="region of interest" description="Disordered" evidence="1">
    <location>
        <begin position="885"/>
        <end position="935"/>
    </location>
</feature>
<dbReference type="EMBL" id="LFJC01000003">
    <property type="protein sequence ID" value="PIT03954.1"/>
    <property type="molecule type" value="Genomic_DNA"/>
</dbReference>